<dbReference type="PANTHER" id="PTHR24205:SF16">
    <property type="entry name" value="GH01042P-RELATED"/>
    <property type="match status" value="1"/>
</dbReference>
<dbReference type="AlphaFoldDB" id="A0A367KW71"/>
<dbReference type="OrthoDB" id="20689at2759"/>
<evidence type="ECO:0000256" key="4">
    <source>
        <dbReference type="ARBA" id="ARBA00023038"/>
    </source>
</evidence>
<keyword evidence="4 5" id="KW-0440">LIM domain</keyword>
<dbReference type="PROSITE" id="PS00478">
    <property type="entry name" value="LIM_DOMAIN_1"/>
    <property type="match status" value="2"/>
</dbReference>
<proteinExistence type="predicted"/>
<dbReference type="GO" id="GO:0003712">
    <property type="term" value="F:transcription coregulator activity"/>
    <property type="evidence" value="ECO:0007669"/>
    <property type="project" value="TreeGrafter"/>
</dbReference>
<accession>A0A367KW71</accession>
<name>A0A367KW71_RHIST</name>
<dbReference type="PANTHER" id="PTHR24205">
    <property type="entry name" value="FOUR AND A HALF LIM DOMAINS PROTEIN"/>
    <property type="match status" value="1"/>
</dbReference>
<protein>
    <recommendedName>
        <fullName evidence="6">LIM zinc-binding domain-containing protein</fullName>
    </recommendedName>
</protein>
<evidence type="ECO:0000256" key="2">
    <source>
        <dbReference type="ARBA" id="ARBA00022737"/>
    </source>
</evidence>
<keyword evidence="1 5" id="KW-0479">Metal-binding</keyword>
<organism evidence="7 8">
    <name type="scientific">Rhizopus stolonifer</name>
    <name type="common">Rhizopus nigricans</name>
    <dbReference type="NCBI Taxonomy" id="4846"/>
    <lineage>
        <taxon>Eukaryota</taxon>
        <taxon>Fungi</taxon>
        <taxon>Fungi incertae sedis</taxon>
        <taxon>Mucoromycota</taxon>
        <taxon>Mucoromycotina</taxon>
        <taxon>Mucoromycetes</taxon>
        <taxon>Mucorales</taxon>
        <taxon>Mucorineae</taxon>
        <taxon>Rhizopodaceae</taxon>
        <taxon>Rhizopus</taxon>
    </lineage>
</organism>
<dbReference type="PROSITE" id="PS50023">
    <property type="entry name" value="LIM_DOMAIN_2"/>
    <property type="match status" value="2"/>
</dbReference>
<dbReference type="Pfam" id="PF00412">
    <property type="entry name" value="LIM"/>
    <property type="match status" value="2"/>
</dbReference>
<sequence>MTFEENCAKCHQALGDSYLKALDTTFHQACFTCSDCQTPLTSKFVSHPTQPGHVLCQEDFNKRMDLYCAKCHEPLEGTYTIAFDKKYHPAHFTCSDCDTVLGKEFYENEHKMYCPEHYGSRFASSCAGCTKAILKKYVEVKRDQETNRWHPECYNNTQTV</sequence>
<evidence type="ECO:0000313" key="8">
    <source>
        <dbReference type="Proteomes" id="UP000253551"/>
    </source>
</evidence>
<gene>
    <name evidence="7" type="ORF">CU098_012116</name>
</gene>
<dbReference type="SMART" id="SM00132">
    <property type="entry name" value="LIM"/>
    <property type="match status" value="2"/>
</dbReference>
<dbReference type="InterPro" id="IPR001781">
    <property type="entry name" value="Znf_LIM"/>
</dbReference>
<dbReference type="GO" id="GO:0046872">
    <property type="term" value="F:metal ion binding"/>
    <property type="evidence" value="ECO:0007669"/>
    <property type="project" value="UniProtKB-KW"/>
</dbReference>
<dbReference type="GO" id="GO:0005634">
    <property type="term" value="C:nucleus"/>
    <property type="evidence" value="ECO:0007669"/>
    <property type="project" value="TreeGrafter"/>
</dbReference>
<dbReference type="Gene3D" id="2.10.110.10">
    <property type="entry name" value="Cysteine Rich Protein"/>
    <property type="match status" value="3"/>
</dbReference>
<dbReference type="STRING" id="4846.A0A367KW71"/>
<evidence type="ECO:0000313" key="7">
    <source>
        <dbReference type="EMBL" id="RCI06132.1"/>
    </source>
</evidence>
<feature type="domain" description="LIM zinc-binding" evidence="6">
    <location>
        <begin position="67"/>
        <end position="124"/>
    </location>
</feature>
<evidence type="ECO:0000256" key="3">
    <source>
        <dbReference type="ARBA" id="ARBA00022833"/>
    </source>
</evidence>
<keyword evidence="2" id="KW-0677">Repeat</keyword>
<dbReference type="SUPFAM" id="SSF57716">
    <property type="entry name" value="Glucocorticoid receptor-like (DNA-binding domain)"/>
    <property type="match status" value="3"/>
</dbReference>
<evidence type="ECO:0000256" key="1">
    <source>
        <dbReference type="ARBA" id="ARBA00022723"/>
    </source>
</evidence>
<reference evidence="7 8" key="1">
    <citation type="journal article" date="2018" name="G3 (Bethesda)">
        <title>Phylogenetic and Phylogenomic Definition of Rhizopus Species.</title>
        <authorList>
            <person name="Gryganskyi A.P."/>
            <person name="Golan J."/>
            <person name="Dolatabadi S."/>
            <person name="Mondo S."/>
            <person name="Robb S."/>
            <person name="Idnurm A."/>
            <person name="Muszewska A."/>
            <person name="Steczkiewicz K."/>
            <person name="Masonjones S."/>
            <person name="Liao H.L."/>
            <person name="Gajdeczka M.T."/>
            <person name="Anike F."/>
            <person name="Vuek A."/>
            <person name="Anishchenko I.M."/>
            <person name="Voigt K."/>
            <person name="de Hoog G.S."/>
            <person name="Smith M.E."/>
            <person name="Heitman J."/>
            <person name="Vilgalys R."/>
            <person name="Stajich J.E."/>
        </authorList>
    </citation>
    <scope>NUCLEOTIDE SEQUENCE [LARGE SCALE GENOMIC DNA]</scope>
    <source>
        <strain evidence="7 8">LSU 92-RS-03</strain>
    </source>
</reference>
<feature type="domain" description="LIM zinc-binding" evidence="6">
    <location>
        <begin position="5"/>
        <end position="66"/>
    </location>
</feature>
<keyword evidence="3 5" id="KW-0862">Zinc</keyword>
<comment type="caution">
    <text evidence="7">The sequence shown here is derived from an EMBL/GenBank/DDBJ whole genome shotgun (WGS) entry which is preliminary data.</text>
</comment>
<keyword evidence="8" id="KW-1185">Reference proteome</keyword>
<evidence type="ECO:0000259" key="6">
    <source>
        <dbReference type="PROSITE" id="PS50023"/>
    </source>
</evidence>
<dbReference type="Proteomes" id="UP000253551">
    <property type="component" value="Unassembled WGS sequence"/>
</dbReference>
<dbReference type="EMBL" id="PJQM01000222">
    <property type="protein sequence ID" value="RCI06132.1"/>
    <property type="molecule type" value="Genomic_DNA"/>
</dbReference>
<evidence type="ECO:0000256" key="5">
    <source>
        <dbReference type="PROSITE-ProRule" id="PRU00125"/>
    </source>
</evidence>